<dbReference type="SUPFAM" id="SSF51126">
    <property type="entry name" value="Pectin lyase-like"/>
    <property type="match status" value="1"/>
</dbReference>
<evidence type="ECO:0000313" key="1">
    <source>
        <dbReference type="EMBL" id="SDA63422.1"/>
    </source>
</evidence>
<dbReference type="Gene3D" id="2.160.20.10">
    <property type="entry name" value="Single-stranded right-handed beta-helix, Pectin lyase-like"/>
    <property type="match status" value="1"/>
</dbReference>
<keyword evidence="2" id="KW-1185">Reference proteome</keyword>
<dbReference type="RefSeq" id="WP_223166052.1">
    <property type="nucleotide sequence ID" value="NZ_FMXB01000015.1"/>
</dbReference>
<evidence type="ECO:0008006" key="3">
    <source>
        <dbReference type="Google" id="ProtNLM"/>
    </source>
</evidence>
<name>A0A1G5WZH1_9EURY</name>
<dbReference type="EMBL" id="FMXB01000015">
    <property type="protein sequence ID" value="SDA63422.1"/>
    <property type="molecule type" value="Genomic_DNA"/>
</dbReference>
<organism evidence="1 2">
    <name type="scientific">Methanobrevibacter millerae</name>
    <dbReference type="NCBI Taxonomy" id="230361"/>
    <lineage>
        <taxon>Archaea</taxon>
        <taxon>Methanobacteriati</taxon>
        <taxon>Methanobacteriota</taxon>
        <taxon>Methanomada group</taxon>
        <taxon>Methanobacteria</taxon>
        <taxon>Methanobacteriales</taxon>
        <taxon>Methanobacteriaceae</taxon>
        <taxon>Methanobrevibacter</taxon>
    </lineage>
</organism>
<proteinExistence type="predicted"/>
<sequence>MKLKNHTLIILLLFIMLFVCIGSVSALESQIDNIGENNVISTSESPEILTASASDDAVGMSSDENVISSNNRDWYVNASAADGGDGSNISPYNNFRSVLDNTNLQDGDNVYFAGKENYKGNGKNVNLNINKQLNLLKYGSGEAVFDAKHNSRIFTVYASCINITGLTFINGNADQGGAIYFENAISNSNINATYINNTATVRGGANYFSWIVSNSNITGTYSHNTAKDYNGGANYFSWTVSNSNINGTYNNNTAKNGNGGANYFYWTVSNSNINGTYNHNTAQRGGANSFLSSVSNSNITGTYINNNASNSIIHFQSNPGVEITNAIFLNNKCEYEIYARTLGVVVKDSWFGNNASNYMNKPNNYNVQMDSWLFLNGTNNQNDIKFFLMSYDGTTTSEYDNTLLPKINLTLTTTDGTLDKSVVSPDETVKFNPTESGIKRVTAQIEDAAQT</sequence>
<evidence type="ECO:0000313" key="2">
    <source>
        <dbReference type="Proteomes" id="UP000323439"/>
    </source>
</evidence>
<gene>
    <name evidence="1" type="ORF">SAMN02910315_01813</name>
</gene>
<protein>
    <recommendedName>
        <fullName evidence="3">Adhesin-like protein</fullName>
    </recommendedName>
</protein>
<accession>A0A1G5WZH1</accession>
<reference evidence="1 2" key="1">
    <citation type="submission" date="2016-10" db="EMBL/GenBank/DDBJ databases">
        <authorList>
            <person name="Varghese N."/>
            <person name="Submissions S."/>
        </authorList>
    </citation>
    <scope>NUCLEOTIDE SEQUENCE [LARGE SCALE GENOMIC DNA]</scope>
    <source>
        <strain evidence="1 2">DSM 16643</strain>
    </source>
</reference>
<dbReference type="Proteomes" id="UP000323439">
    <property type="component" value="Unassembled WGS sequence"/>
</dbReference>
<feature type="non-terminal residue" evidence="1">
    <location>
        <position position="451"/>
    </location>
</feature>
<dbReference type="InterPro" id="IPR011050">
    <property type="entry name" value="Pectin_lyase_fold/virulence"/>
</dbReference>
<dbReference type="InterPro" id="IPR012334">
    <property type="entry name" value="Pectin_lyas_fold"/>
</dbReference>
<dbReference type="AlphaFoldDB" id="A0A1G5WZH1"/>